<dbReference type="InterPro" id="IPR010280">
    <property type="entry name" value="U5_MeTrfase_fam"/>
</dbReference>
<keyword evidence="2 4" id="KW-0808">Transferase</keyword>
<dbReference type="InterPro" id="IPR029063">
    <property type="entry name" value="SAM-dependent_MTases_sf"/>
</dbReference>
<feature type="binding site" evidence="4">
    <location>
        <position position="305"/>
    </location>
    <ligand>
        <name>S-adenosyl-L-methionine</name>
        <dbReference type="ChEBI" id="CHEBI:59789"/>
    </ligand>
</feature>
<evidence type="ECO:0000256" key="5">
    <source>
        <dbReference type="SAM" id="MobiDB-lite"/>
    </source>
</evidence>
<accession>A0A8J4A7U3</accession>
<feature type="binding site" evidence="4">
    <location>
        <position position="347"/>
    </location>
    <ligand>
        <name>S-adenosyl-L-methionine</name>
        <dbReference type="ChEBI" id="CHEBI:59789"/>
    </ligand>
</feature>
<comment type="similarity">
    <text evidence="4">Belongs to the class I-like SAM-binding methyltransferase superfamily. RNA M5U methyltransferase family.</text>
</comment>
<feature type="compositionally biased region" description="Basic and acidic residues" evidence="5">
    <location>
        <begin position="434"/>
        <end position="443"/>
    </location>
</feature>
<dbReference type="SUPFAM" id="SSF53335">
    <property type="entry name" value="S-adenosyl-L-methionine-dependent methyltransferases"/>
    <property type="match status" value="1"/>
</dbReference>
<dbReference type="Pfam" id="PF01938">
    <property type="entry name" value="TRAM"/>
    <property type="match status" value="1"/>
</dbReference>
<dbReference type="PANTHER" id="PTHR11061:SF30">
    <property type="entry name" value="TRNA (URACIL(54)-C(5))-METHYLTRANSFERASE"/>
    <property type="match status" value="1"/>
</dbReference>
<gene>
    <name evidence="7" type="ORF">NUM_18750</name>
</gene>
<dbReference type="PROSITE" id="PS50926">
    <property type="entry name" value="TRAM"/>
    <property type="match status" value="1"/>
</dbReference>
<comment type="caution">
    <text evidence="7">The sequence shown here is derived from an EMBL/GenBank/DDBJ whole genome shotgun (WGS) entry which is preliminary data.</text>
</comment>
<dbReference type="CDD" id="cd02440">
    <property type="entry name" value="AdoMet_MTases"/>
    <property type="match status" value="1"/>
</dbReference>
<dbReference type="InterPro" id="IPR012340">
    <property type="entry name" value="NA-bd_OB-fold"/>
</dbReference>
<dbReference type="RefSeq" id="WP_207124411.1">
    <property type="nucleotide sequence ID" value="NZ_BOPO01000025.1"/>
</dbReference>
<dbReference type="SUPFAM" id="SSF50249">
    <property type="entry name" value="Nucleic acid-binding proteins"/>
    <property type="match status" value="1"/>
</dbReference>
<dbReference type="EMBL" id="BOPO01000025">
    <property type="protein sequence ID" value="GIL26621.1"/>
    <property type="molecule type" value="Genomic_DNA"/>
</dbReference>
<dbReference type="InterPro" id="IPR030391">
    <property type="entry name" value="MeTrfase_TrmA_CS"/>
</dbReference>
<feature type="binding site" evidence="4">
    <location>
        <position position="281"/>
    </location>
    <ligand>
        <name>S-adenosyl-L-methionine</name>
        <dbReference type="ChEBI" id="CHEBI:59789"/>
    </ligand>
</feature>
<dbReference type="InterPro" id="IPR002792">
    <property type="entry name" value="TRAM_dom"/>
</dbReference>
<dbReference type="PANTHER" id="PTHR11061">
    <property type="entry name" value="RNA M5U METHYLTRANSFERASE"/>
    <property type="match status" value="1"/>
</dbReference>
<feature type="domain" description="TRAM" evidence="6">
    <location>
        <begin position="7"/>
        <end position="65"/>
    </location>
</feature>
<dbReference type="GO" id="GO:0070475">
    <property type="term" value="P:rRNA base methylation"/>
    <property type="evidence" value="ECO:0007669"/>
    <property type="project" value="TreeGrafter"/>
</dbReference>
<dbReference type="PROSITE" id="PS01231">
    <property type="entry name" value="TRMA_2"/>
    <property type="match status" value="1"/>
</dbReference>
<dbReference type="Gene3D" id="2.40.50.140">
    <property type="entry name" value="Nucleic acid-binding proteins"/>
    <property type="match status" value="1"/>
</dbReference>
<feature type="region of interest" description="Disordered" evidence="5">
    <location>
        <begin position="418"/>
        <end position="443"/>
    </location>
</feature>
<evidence type="ECO:0000313" key="7">
    <source>
        <dbReference type="EMBL" id="GIL26621.1"/>
    </source>
</evidence>
<dbReference type="Gene3D" id="3.40.50.150">
    <property type="entry name" value="Vaccinia Virus protein VP39"/>
    <property type="match status" value="1"/>
</dbReference>
<protein>
    <submittedName>
        <fullName evidence="7">Putative RNA methyltransferase</fullName>
    </submittedName>
</protein>
<feature type="binding site" evidence="4">
    <location>
        <position position="252"/>
    </location>
    <ligand>
        <name>S-adenosyl-L-methionine</name>
        <dbReference type="ChEBI" id="CHEBI:59789"/>
    </ligand>
</feature>
<keyword evidence="3 4" id="KW-0949">S-adenosyl-L-methionine</keyword>
<evidence type="ECO:0000313" key="8">
    <source>
        <dbReference type="Proteomes" id="UP000614996"/>
    </source>
</evidence>
<dbReference type="Gene3D" id="2.40.50.1070">
    <property type="match status" value="1"/>
</dbReference>
<evidence type="ECO:0000256" key="1">
    <source>
        <dbReference type="ARBA" id="ARBA00022603"/>
    </source>
</evidence>
<evidence type="ECO:0000256" key="3">
    <source>
        <dbReference type="ARBA" id="ARBA00022691"/>
    </source>
</evidence>
<feature type="active site" description="Nucleophile" evidence="4">
    <location>
        <position position="374"/>
    </location>
</feature>
<evidence type="ECO:0000259" key="6">
    <source>
        <dbReference type="PROSITE" id="PS50926"/>
    </source>
</evidence>
<evidence type="ECO:0000256" key="4">
    <source>
        <dbReference type="PROSITE-ProRule" id="PRU01024"/>
    </source>
</evidence>
<organism evidence="7 8">
    <name type="scientific">Actinocatenispora comari</name>
    <dbReference type="NCBI Taxonomy" id="2807577"/>
    <lineage>
        <taxon>Bacteria</taxon>
        <taxon>Bacillati</taxon>
        <taxon>Actinomycetota</taxon>
        <taxon>Actinomycetes</taxon>
        <taxon>Micromonosporales</taxon>
        <taxon>Micromonosporaceae</taxon>
        <taxon>Actinocatenispora</taxon>
    </lineage>
</organism>
<sequence>MTAPSADPAVGDTLRLTVGKVAAGGHCVARYEGQVVFVRHALPGEVVDATVTEVKRGFLRADAVVVHTASADRVPPPCRYAGPGRCGGCDWQHATPAAQRRLKADVLAELLVRLGKLTPEQVDALQVTVAELPGGPLDWRTRVRYAVDRAGRAGLRAHRSHRIVEIDACPIATPAVRELPVTDRGWRPGSELSVVSSTAGDPAVLEHREVPAGRGRDRRRTRTVTRLVYGEETVVERAIGTEFELPAEAFWQVHPAAADTFAATALELLAPRAGERAYDLYGGAGLFAVALARAVGDGGTVTLVESHPGAADAARHNVRELPRVEVVAGRVERVLPALGPADLVLLDPPRAGAGRTVVEQIVAATPRAVCYVACDPAALARDTATFTELGWRLSRLRGFDAFPMTQHVECVALFEPAGASPAGRTDPALPSTGRPEDVPGEER</sequence>
<reference evidence="8" key="1">
    <citation type="journal article" date="2021" name="Int. J. Syst. Evol. Microbiol.">
        <title>Actinocatenispora comari sp. nov., an endophytic actinomycete isolated from aerial parts of Comarum salesowianum.</title>
        <authorList>
            <person name="Oyunbileg N."/>
            <person name="Iizaka Y."/>
            <person name="Hamada M."/>
            <person name="Davaapurev B.O."/>
            <person name="Fukumoto A."/>
            <person name="Tsetseg B."/>
            <person name="Kato F."/>
            <person name="Tamura T."/>
            <person name="Batkhuu J."/>
            <person name="Anzai Y."/>
        </authorList>
    </citation>
    <scope>NUCLEOTIDE SEQUENCE [LARGE SCALE GENOMIC DNA]</scope>
    <source>
        <strain evidence="8">NUM-2625</strain>
    </source>
</reference>
<keyword evidence="8" id="KW-1185">Reference proteome</keyword>
<dbReference type="Proteomes" id="UP000614996">
    <property type="component" value="Unassembled WGS sequence"/>
</dbReference>
<dbReference type="Pfam" id="PF01135">
    <property type="entry name" value="PCMT"/>
    <property type="match status" value="1"/>
</dbReference>
<evidence type="ECO:0000256" key="2">
    <source>
        <dbReference type="ARBA" id="ARBA00022679"/>
    </source>
</evidence>
<keyword evidence="1 4" id="KW-0489">Methyltransferase</keyword>
<proteinExistence type="inferred from homology"/>
<dbReference type="AlphaFoldDB" id="A0A8J4A7U3"/>
<dbReference type="GO" id="GO:0070041">
    <property type="term" value="F:rRNA (uridine-C5-)-methyltransferase activity"/>
    <property type="evidence" value="ECO:0007669"/>
    <property type="project" value="TreeGrafter"/>
</dbReference>
<dbReference type="Pfam" id="PF05958">
    <property type="entry name" value="tRNA_U5-meth_tr"/>
    <property type="match status" value="1"/>
</dbReference>
<dbReference type="PROSITE" id="PS51687">
    <property type="entry name" value="SAM_MT_RNA_M5U"/>
    <property type="match status" value="1"/>
</dbReference>
<name>A0A8J4A7U3_9ACTN</name>